<dbReference type="EMBL" id="JADEYP010000013">
    <property type="protein sequence ID" value="MCA5005248.1"/>
    <property type="molecule type" value="Genomic_DNA"/>
</dbReference>
<proteinExistence type="predicted"/>
<evidence type="ECO:0000313" key="2">
    <source>
        <dbReference type="Proteomes" id="UP001165302"/>
    </source>
</evidence>
<protein>
    <submittedName>
        <fullName evidence="1">DUF2750 domain-containing protein</fullName>
    </submittedName>
</protein>
<name>A0ABS7Z4Z6_9SPHI</name>
<dbReference type="RefSeq" id="WP_225552796.1">
    <property type="nucleotide sequence ID" value="NZ_JADEYP010000013.1"/>
</dbReference>
<dbReference type="Proteomes" id="UP001165302">
    <property type="component" value="Unassembled WGS sequence"/>
</dbReference>
<comment type="caution">
    <text evidence="1">The sequence shown here is derived from an EMBL/GenBank/DDBJ whole genome shotgun (WGS) entry which is preliminary data.</text>
</comment>
<evidence type="ECO:0000313" key="1">
    <source>
        <dbReference type="EMBL" id="MCA5005248.1"/>
    </source>
</evidence>
<organism evidence="1 2">
    <name type="scientific">Sphingobacterium bovistauri</name>
    <dbReference type="NCBI Taxonomy" id="2781959"/>
    <lineage>
        <taxon>Bacteria</taxon>
        <taxon>Pseudomonadati</taxon>
        <taxon>Bacteroidota</taxon>
        <taxon>Sphingobacteriia</taxon>
        <taxon>Sphingobacteriales</taxon>
        <taxon>Sphingobacteriaceae</taxon>
        <taxon>Sphingobacterium</taxon>
    </lineage>
</organism>
<reference evidence="1" key="1">
    <citation type="submission" date="2020-10" db="EMBL/GenBank/DDBJ databases">
        <authorList>
            <person name="Lu T."/>
            <person name="Wang Q."/>
            <person name="Han X."/>
        </authorList>
    </citation>
    <scope>NUCLEOTIDE SEQUENCE</scope>
    <source>
        <strain evidence="1">WQ 366</strain>
    </source>
</reference>
<dbReference type="Pfam" id="PF11042">
    <property type="entry name" value="DUF2750"/>
    <property type="match status" value="1"/>
</dbReference>
<sequence length="150" mass="17631">MLKDSATLEAKYNRFIKTVCETEIVYTLKEPRGFAFLYSNQFEDEDGEDALLLCFWSKEAYSNACKQAEWKNHELVEIPLDLFLKNWCIGMKKDYTYAGIECNSHLFCSEKDPIHLAIAILEELIEQDKLGNFVQYYTIYSDYLDNEDLF</sequence>
<keyword evidence="2" id="KW-1185">Reference proteome</keyword>
<accession>A0ABS7Z4Z6</accession>
<gene>
    <name evidence="1" type="ORF">IPZ78_08795</name>
</gene>
<dbReference type="InterPro" id="IPR021284">
    <property type="entry name" value="DUF2750"/>
</dbReference>